<feature type="signal peptide" evidence="2">
    <location>
        <begin position="1"/>
        <end position="29"/>
    </location>
</feature>
<name>A0A1I4S9M7_9RHOB</name>
<dbReference type="RefSeq" id="WP_093096047.1">
    <property type="nucleotide sequence ID" value="NZ_FOTQ01000010.1"/>
</dbReference>
<keyword evidence="4" id="KW-1185">Reference proteome</keyword>
<dbReference type="EMBL" id="FOTQ01000010">
    <property type="protein sequence ID" value="SFM61000.1"/>
    <property type="molecule type" value="Genomic_DNA"/>
</dbReference>
<feature type="chain" id="PRO_5011762306" description="Secreted protein" evidence="2">
    <location>
        <begin position="30"/>
        <end position="95"/>
    </location>
</feature>
<evidence type="ECO:0000256" key="2">
    <source>
        <dbReference type="SAM" id="SignalP"/>
    </source>
</evidence>
<feature type="compositionally biased region" description="Basic and acidic residues" evidence="1">
    <location>
        <begin position="47"/>
        <end position="71"/>
    </location>
</feature>
<evidence type="ECO:0000313" key="3">
    <source>
        <dbReference type="EMBL" id="SFM61000.1"/>
    </source>
</evidence>
<reference evidence="3 4" key="1">
    <citation type="submission" date="2016-10" db="EMBL/GenBank/DDBJ databases">
        <authorList>
            <person name="de Groot N.N."/>
        </authorList>
    </citation>
    <scope>NUCLEOTIDE SEQUENCE [LARGE SCALE GENOMIC DNA]</scope>
    <source>
        <strain evidence="3 4">DSM 15283</strain>
    </source>
</reference>
<accession>A0A1I4S9M7</accession>
<dbReference type="STRING" id="254406.SAMN04488042_11057"/>
<feature type="region of interest" description="Disordered" evidence="1">
    <location>
        <begin position="42"/>
        <end position="95"/>
    </location>
</feature>
<evidence type="ECO:0000256" key="1">
    <source>
        <dbReference type="SAM" id="MobiDB-lite"/>
    </source>
</evidence>
<proteinExistence type="predicted"/>
<sequence length="95" mass="10546">MFAQVAITVTAAAAVSLAVVSFTAPSVSASEASFVPFEVAQTAGMQRRQDRRSDRMDDRQDRRGDRQDCRASEGLVGADKRDWKQDERQQRNLNG</sequence>
<evidence type="ECO:0000313" key="4">
    <source>
        <dbReference type="Proteomes" id="UP000199144"/>
    </source>
</evidence>
<feature type="compositionally biased region" description="Basic and acidic residues" evidence="1">
    <location>
        <begin position="78"/>
        <end position="95"/>
    </location>
</feature>
<organism evidence="3 4">
    <name type="scientific">Shimia aestuarii</name>
    <dbReference type="NCBI Taxonomy" id="254406"/>
    <lineage>
        <taxon>Bacteria</taxon>
        <taxon>Pseudomonadati</taxon>
        <taxon>Pseudomonadota</taxon>
        <taxon>Alphaproteobacteria</taxon>
        <taxon>Rhodobacterales</taxon>
        <taxon>Roseobacteraceae</taxon>
    </lineage>
</organism>
<dbReference type="AlphaFoldDB" id="A0A1I4S9M7"/>
<keyword evidence="2" id="KW-0732">Signal</keyword>
<protein>
    <recommendedName>
        <fullName evidence="5">Secreted protein</fullName>
    </recommendedName>
</protein>
<dbReference type="Proteomes" id="UP000199144">
    <property type="component" value="Unassembled WGS sequence"/>
</dbReference>
<evidence type="ECO:0008006" key="5">
    <source>
        <dbReference type="Google" id="ProtNLM"/>
    </source>
</evidence>
<gene>
    <name evidence="3" type="ORF">SAMN04488042_11057</name>
</gene>